<dbReference type="PANTHER" id="PTHR30294">
    <property type="entry name" value="MEMBRANE COMPONENT OF ABC TRANSPORTER YHHJ-RELATED"/>
    <property type="match status" value="1"/>
</dbReference>
<feature type="transmembrane region" description="Helical" evidence="8">
    <location>
        <begin position="12"/>
        <end position="32"/>
    </location>
</feature>
<dbReference type="GO" id="GO:0140359">
    <property type="term" value="F:ABC-type transporter activity"/>
    <property type="evidence" value="ECO:0007669"/>
    <property type="project" value="InterPro"/>
</dbReference>
<feature type="transmembrane region" description="Helical" evidence="8">
    <location>
        <begin position="335"/>
        <end position="355"/>
    </location>
</feature>
<feature type="transmembrane region" description="Helical" evidence="8">
    <location>
        <begin position="302"/>
        <end position="328"/>
    </location>
</feature>
<feature type="transmembrane region" description="Helical" evidence="8">
    <location>
        <begin position="222"/>
        <end position="242"/>
    </location>
</feature>
<evidence type="ECO:0000259" key="9">
    <source>
        <dbReference type="PROSITE" id="PS51012"/>
    </source>
</evidence>
<evidence type="ECO:0000256" key="6">
    <source>
        <dbReference type="ARBA" id="ARBA00022989"/>
    </source>
</evidence>
<dbReference type="InterPro" id="IPR051449">
    <property type="entry name" value="ABC-2_transporter_component"/>
</dbReference>
<dbReference type="GO" id="GO:0005886">
    <property type="term" value="C:plasma membrane"/>
    <property type="evidence" value="ECO:0007669"/>
    <property type="project" value="UniProtKB-SubCell"/>
</dbReference>
<protein>
    <submittedName>
        <fullName evidence="10">ABC transporter permease</fullName>
    </submittedName>
</protein>
<gene>
    <name evidence="10" type="ORF">IPO85_21005</name>
</gene>
<name>A0A9D7SC67_9BACT</name>
<feature type="transmembrane region" description="Helical" evidence="8">
    <location>
        <begin position="263"/>
        <end position="290"/>
    </location>
</feature>
<dbReference type="InterPro" id="IPR047817">
    <property type="entry name" value="ABC2_TM_bact-type"/>
</dbReference>
<feature type="transmembrane region" description="Helical" evidence="8">
    <location>
        <begin position="391"/>
        <end position="411"/>
    </location>
</feature>
<keyword evidence="6 8" id="KW-1133">Transmembrane helix</keyword>
<reference evidence="10 11" key="1">
    <citation type="submission" date="2020-10" db="EMBL/GenBank/DDBJ databases">
        <title>Connecting structure to function with the recovery of over 1000 high-quality activated sludge metagenome-assembled genomes encoding full-length rRNA genes using long-read sequencing.</title>
        <authorList>
            <person name="Singleton C.M."/>
            <person name="Petriglieri F."/>
            <person name="Kristensen J.M."/>
            <person name="Kirkegaard R.H."/>
            <person name="Michaelsen T.Y."/>
            <person name="Andersen M.H."/>
            <person name="Karst S.M."/>
            <person name="Dueholm M.S."/>
            <person name="Nielsen P.H."/>
            <person name="Albertsen M."/>
        </authorList>
    </citation>
    <scope>NUCLEOTIDE SEQUENCE [LARGE SCALE GENOMIC DNA]</scope>
    <source>
        <strain evidence="10">Ribe_18-Q3-R11-54_BAT3C.373</strain>
    </source>
</reference>
<evidence type="ECO:0000256" key="2">
    <source>
        <dbReference type="ARBA" id="ARBA00007783"/>
    </source>
</evidence>
<evidence type="ECO:0000256" key="1">
    <source>
        <dbReference type="ARBA" id="ARBA00004651"/>
    </source>
</evidence>
<comment type="subcellular location">
    <subcellularLocation>
        <location evidence="1">Cell membrane</location>
        <topology evidence="1">Multi-pass membrane protein</topology>
    </subcellularLocation>
</comment>
<evidence type="ECO:0000256" key="8">
    <source>
        <dbReference type="SAM" id="Phobius"/>
    </source>
</evidence>
<dbReference type="EMBL" id="JADKFW010000021">
    <property type="protein sequence ID" value="MBK9719940.1"/>
    <property type="molecule type" value="Genomic_DNA"/>
</dbReference>
<feature type="domain" description="ABC transmembrane type-2" evidence="9">
    <location>
        <begin position="183"/>
        <end position="416"/>
    </location>
</feature>
<keyword evidence="4" id="KW-1003">Cell membrane</keyword>
<keyword evidence="5 8" id="KW-0812">Transmembrane</keyword>
<dbReference type="PANTHER" id="PTHR30294:SF38">
    <property type="entry name" value="TRANSPORT PERMEASE PROTEIN"/>
    <property type="match status" value="1"/>
</dbReference>
<dbReference type="Pfam" id="PF12698">
    <property type="entry name" value="ABC2_membrane_3"/>
    <property type="match status" value="1"/>
</dbReference>
<evidence type="ECO:0000313" key="11">
    <source>
        <dbReference type="Proteomes" id="UP000808349"/>
    </source>
</evidence>
<keyword evidence="7 8" id="KW-0472">Membrane</keyword>
<comment type="caution">
    <text evidence="10">The sequence shown here is derived from an EMBL/GenBank/DDBJ whole genome shotgun (WGS) entry which is preliminary data.</text>
</comment>
<dbReference type="AlphaFoldDB" id="A0A9D7SC67"/>
<dbReference type="Proteomes" id="UP000808349">
    <property type="component" value="Unassembled WGS sequence"/>
</dbReference>
<dbReference type="PROSITE" id="PS51012">
    <property type="entry name" value="ABC_TM2"/>
    <property type="match status" value="1"/>
</dbReference>
<keyword evidence="3" id="KW-0813">Transport</keyword>
<evidence type="ECO:0000256" key="7">
    <source>
        <dbReference type="ARBA" id="ARBA00023136"/>
    </source>
</evidence>
<evidence type="ECO:0000313" key="10">
    <source>
        <dbReference type="EMBL" id="MBK9719940.1"/>
    </source>
</evidence>
<organism evidence="10 11">
    <name type="scientific">Candidatus Defluviibacterium haderslevense</name>
    <dbReference type="NCBI Taxonomy" id="2981993"/>
    <lineage>
        <taxon>Bacteria</taxon>
        <taxon>Pseudomonadati</taxon>
        <taxon>Bacteroidota</taxon>
        <taxon>Saprospiria</taxon>
        <taxon>Saprospirales</taxon>
        <taxon>Saprospiraceae</taxon>
        <taxon>Candidatus Defluviibacterium</taxon>
    </lineage>
</organism>
<dbReference type="InterPro" id="IPR013525">
    <property type="entry name" value="ABC2_TM"/>
</dbReference>
<proteinExistence type="inferred from homology"/>
<evidence type="ECO:0000256" key="5">
    <source>
        <dbReference type="ARBA" id="ARBA00022692"/>
    </source>
</evidence>
<evidence type="ECO:0000256" key="3">
    <source>
        <dbReference type="ARBA" id="ARBA00022448"/>
    </source>
</evidence>
<sequence length="418" mass="46959">MIKEWILLSRDRVGLLFLFLMPLILVVVMALLQDAPFKDYQDLKFEVLFLDHDKDLLGDQIKKGLIANKQFIIVDSLHQKSLTEEQLSKQINSGSYKIGIIIPTQASLSIKKMASKSATKIMEGLGVSIEAEDLSNIPDSANVELLFDPATKQSFRSALTYALEKIINQSQMQMMINYLTQSEDTTSNFVDVKAMQAIRITPFEKDHSSRNLTISNSVQHNVPAWSIFAIFFILIPIAGSMIEERENGIKLRMHLIPGNYTHLLIGKITAFMVVNVLQFTSMLWVGIYLMPYFGLPSLQLGFFAPTMMLLVAISFAASSFAVLIGNLFHTQNQALSFGAIIIVLMSAIGGIWIPVEVMPPFLQKLSYLSPLQWSLNGINDIFLRHGSWSDVMLEVILLMGFSIICLIITFFSRSKYIS</sequence>
<accession>A0A9D7SC67</accession>
<evidence type="ECO:0000256" key="4">
    <source>
        <dbReference type="ARBA" id="ARBA00022475"/>
    </source>
</evidence>
<comment type="similarity">
    <text evidence="2">Belongs to the ABC-2 integral membrane protein family.</text>
</comment>